<dbReference type="NCBIfam" id="TIGR02744">
    <property type="entry name" value="TrbI_Ftype"/>
    <property type="match status" value="1"/>
</dbReference>
<protein>
    <submittedName>
        <fullName evidence="3">Conjugal transfer protein</fullName>
    </submittedName>
</protein>
<dbReference type="AlphaFoldDB" id="D8MK54"/>
<dbReference type="GeneID" id="90509942"/>
<gene>
    <name evidence="3" type="primary">trbI</name>
    <name evidence="3" type="ordered locus">EbC_pEb17201990</name>
</gene>
<reference evidence="3 4" key="1">
    <citation type="journal article" date="2010" name="BMC Genomics">
        <title>Genome comparison of the epiphytic bacteria Erwinia billingiae and E. tasmaniensis with the pear pathogen E. pyrifoliae.</title>
        <authorList>
            <person name="Kube M."/>
            <person name="Migdoll A.M."/>
            <person name="Gehring I."/>
            <person name="Heitmann K."/>
            <person name="Mayer Y."/>
            <person name="Kuhl H."/>
            <person name="Knaust F."/>
            <person name="Geider K."/>
            <person name="Reinhardt R."/>
        </authorList>
    </citation>
    <scope>NUCLEOTIDE SEQUENCE [LARGE SCALE GENOMIC DNA]</scope>
    <source>
        <strain evidence="3 4">Eb661</strain>
        <plasmid evidence="3">pEB170</plasmid>
    </source>
</reference>
<keyword evidence="2" id="KW-1133">Transmembrane helix</keyword>
<keyword evidence="3" id="KW-0614">Plasmid</keyword>
<feature type="transmembrane region" description="Helical" evidence="2">
    <location>
        <begin position="29"/>
        <end position="50"/>
    </location>
</feature>
<evidence type="ECO:0000256" key="1">
    <source>
        <dbReference type="SAM" id="MobiDB-lite"/>
    </source>
</evidence>
<dbReference type="HOGENOM" id="CLU_146788_0_0_6"/>
<dbReference type="RefSeq" id="WP_013200019.1">
    <property type="nucleotide sequence ID" value="NC_014305.1"/>
</dbReference>
<keyword evidence="2" id="KW-0472">Membrane</keyword>
<accession>D8MK54</accession>
<geneLocation type="plasmid" evidence="3 4">
    <name>pEB170</name>
</geneLocation>
<proteinExistence type="predicted"/>
<dbReference type="Pfam" id="PF09677">
    <property type="entry name" value="TrbI_Ftype"/>
    <property type="match status" value="1"/>
</dbReference>
<evidence type="ECO:0000313" key="3">
    <source>
        <dbReference type="EMBL" id="CAX53652.1"/>
    </source>
</evidence>
<feature type="region of interest" description="Disordered" evidence="1">
    <location>
        <begin position="1"/>
        <end position="20"/>
    </location>
</feature>
<dbReference type="InterPro" id="IPR014115">
    <property type="entry name" value="TrbI_Ftype"/>
</dbReference>
<keyword evidence="4" id="KW-1185">Reference proteome</keyword>
<name>D8MK54_ERWBE</name>
<sequence length="138" mass="14865">MSDIVNTPADEPAANTENAPPRRILRGHLLMLAAGVLLLAAGAGISQLIATHTQRDAVVFDMRGTIDAFKQQSARRELDENSARALTQRFSQALDCSLQAWQQDHNALVLTAGAVVSPAQDITPVIQADIARRMQEAP</sequence>
<dbReference type="EMBL" id="FP236830">
    <property type="protein sequence ID" value="CAX53652.1"/>
    <property type="molecule type" value="Genomic_DNA"/>
</dbReference>
<keyword evidence="2" id="KW-0812">Transmembrane</keyword>
<evidence type="ECO:0000313" key="4">
    <source>
        <dbReference type="Proteomes" id="UP000008793"/>
    </source>
</evidence>
<dbReference type="KEGG" id="ebi:EbC_pEb17201990"/>
<dbReference type="Proteomes" id="UP000008793">
    <property type="component" value="Plasmid pEB170"/>
</dbReference>
<evidence type="ECO:0000256" key="2">
    <source>
        <dbReference type="SAM" id="Phobius"/>
    </source>
</evidence>
<organism evidence="4">
    <name type="scientific">Erwinia billingiae (strain Eb661)</name>
    <dbReference type="NCBI Taxonomy" id="634500"/>
    <lineage>
        <taxon>Bacteria</taxon>
        <taxon>Pseudomonadati</taxon>
        <taxon>Pseudomonadota</taxon>
        <taxon>Gammaproteobacteria</taxon>
        <taxon>Enterobacterales</taxon>
        <taxon>Erwiniaceae</taxon>
        <taxon>Erwinia</taxon>
    </lineage>
</organism>